<dbReference type="PANTHER" id="PTHR30075:SF2">
    <property type="entry name" value="GLYCINE--TRNA LIGASE, CHLOROPLASTIC_MITOCHONDRIAL 2"/>
    <property type="match status" value="1"/>
</dbReference>
<keyword evidence="14" id="KW-1185">Reference proteome</keyword>
<dbReference type="Gene3D" id="1.10.730.10">
    <property type="entry name" value="Isoleucyl-tRNA Synthetase, Domain 1"/>
    <property type="match status" value="1"/>
</dbReference>
<reference evidence="13" key="1">
    <citation type="submission" date="2020-03" db="EMBL/GenBank/DDBJ databases">
        <title>Genome of Pelagibius litoralis DSM 21314T.</title>
        <authorList>
            <person name="Wang G."/>
        </authorList>
    </citation>
    <scope>NUCLEOTIDE SEQUENCE</scope>
    <source>
        <strain evidence="13">DSM 21314</strain>
    </source>
</reference>
<dbReference type="Pfam" id="PF02092">
    <property type="entry name" value="tRNA_synt_2f"/>
    <property type="match status" value="1"/>
</dbReference>
<dbReference type="PROSITE" id="PS50861">
    <property type="entry name" value="AA_TRNA_LIGASE_II_GLYAB"/>
    <property type="match status" value="1"/>
</dbReference>
<evidence type="ECO:0000256" key="2">
    <source>
        <dbReference type="ARBA" id="ARBA00008226"/>
    </source>
</evidence>
<dbReference type="GO" id="GO:0005524">
    <property type="term" value="F:ATP binding"/>
    <property type="evidence" value="ECO:0007669"/>
    <property type="project" value="UniProtKB-UniRule"/>
</dbReference>
<dbReference type="AlphaFoldDB" id="A0A967EZE1"/>
<comment type="similarity">
    <text evidence="2 11">Belongs to the class-II aminoacyl-tRNA synthetase family.</text>
</comment>
<dbReference type="NCBIfam" id="TIGR00211">
    <property type="entry name" value="glyS"/>
    <property type="match status" value="1"/>
</dbReference>
<dbReference type="GO" id="GO:0005829">
    <property type="term" value="C:cytosol"/>
    <property type="evidence" value="ECO:0007669"/>
    <property type="project" value="TreeGrafter"/>
</dbReference>
<dbReference type="GO" id="GO:0006426">
    <property type="term" value="P:glycyl-tRNA aminoacylation"/>
    <property type="evidence" value="ECO:0007669"/>
    <property type="project" value="UniProtKB-UniRule"/>
</dbReference>
<dbReference type="GO" id="GO:0006420">
    <property type="term" value="P:arginyl-tRNA aminoacylation"/>
    <property type="evidence" value="ECO:0007669"/>
    <property type="project" value="InterPro"/>
</dbReference>
<dbReference type="EMBL" id="JAAQPH010000012">
    <property type="protein sequence ID" value="NIA70221.1"/>
    <property type="molecule type" value="Genomic_DNA"/>
</dbReference>
<name>A0A967EZE1_9PROT</name>
<comment type="caution">
    <text evidence="13">The sequence shown here is derived from an EMBL/GenBank/DDBJ whole genome shotgun (WGS) entry which is preliminary data.</text>
</comment>
<accession>A0A967EZE1</accession>
<comment type="subcellular location">
    <subcellularLocation>
        <location evidence="1 11">Cytoplasm</location>
    </subcellularLocation>
</comment>
<comment type="catalytic activity">
    <reaction evidence="10 11">
        <text>tRNA(Gly) + glycine + ATP = glycyl-tRNA(Gly) + AMP + diphosphate</text>
        <dbReference type="Rhea" id="RHEA:16013"/>
        <dbReference type="Rhea" id="RHEA-COMP:9664"/>
        <dbReference type="Rhea" id="RHEA-COMP:9683"/>
        <dbReference type="ChEBI" id="CHEBI:30616"/>
        <dbReference type="ChEBI" id="CHEBI:33019"/>
        <dbReference type="ChEBI" id="CHEBI:57305"/>
        <dbReference type="ChEBI" id="CHEBI:78442"/>
        <dbReference type="ChEBI" id="CHEBI:78522"/>
        <dbReference type="ChEBI" id="CHEBI:456215"/>
        <dbReference type="EC" id="6.1.1.14"/>
    </reaction>
</comment>
<dbReference type="InterPro" id="IPR006194">
    <property type="entry name" value="Gly-tRNA-synth_heterodimer"/>
</dbReference>
<evidence type="ECO:0000256" key="6">
    <source>
        <dbReference type="ARBA" id="ARBA00022741"/>
    </source>
</evidence>
<evidence type="ECO:0000256" key="10">
    <source>
        <dbReference type="ARBA" id="ARBA00047937"/>
    </source>
</evidence>
<dbReference type="PRINTS" id="PR01045">
    <property type="entry name" value="TRNASYNTHGB"/>
</dbReference>
<dbReference type="InterPro" id="IPR015944">
    <property type="entry name" value="Gly-tRNA-synth_bsu"/>
</dbReference>
<gene>
    <name evidence="11" type="primary">glyS</name>
    <name evidence="13" type="ORF">HBA54_16565</name>
</gene>
<proteinExistence type="inferred from homology"/>
<dbReference type="EC" id="6.1.1.14" evidence="11"/>
<feature type="domain" description="DALR anticodon binding" evidence="12">
    <location>
        <begin position="581"/>
        <end position="687"/>
    </location>
</feature>
<protein>
    <recommendedName>
        <fullName evidence="11">Glycine--tRNA ligase beta subunit</fullName>
        <ecNumber evidence="11">6.1.1.14</ecNumber>
    </recommendedName>
    <alternativeName>
        <fullName evidence="11">Glycyl-tRNA synthetase beta subunit</fullName>
        <shortName evidence="11">GlyRS</shortName>
    </alternativeName>
</protein>
<keyword evidence="4 11" id="KW-0963">Cytoplasm</keyword>
<dbReference type="RefSeq" id="WP_167226597.1">
    <property type="nucleotide sequence ID" value="NZ_JAAQPH010000012.1"/>
</dbReference>
<dbReference type="Proteomes" id="UP000761264">
    <property type="component" value="Unassembled WGS sequence"/>
</dbReference>
<keyword evidence="6 11" id="KW-0547">Nucleotide-binding</keyword>
<keyword evidence="9 11" id="KW-0030">Aminoacyl-tRNA synthetase</keyword>
<organism evidence="13 14">
    <name type="scientific">Pelagibius litoralis</name>
    <dbReference type="NCBI Taxonomy" id="374515"/>
    <lineage>
        <taxon>Bacteria</taxon>
        <taxon>Pseudomonadati</taxon>
        <taxon>Pseudomonadota</taxon>
        <taxon>Alphaproteobacteria</taxon>
        <taxon>Rhodospirillales</taxon>
        <taxon>Rhodovibrionaceae</taxon>
        <taxon>Pelagibius</taxon>
    </lineage>
</organism>
<keyword evidence="5 11" id="KW-0436">Ligase</keyword>
<sequence length="695" mass="75699">MAELLVELFSEEIPARMQARAAGDLKRLVSEGLKAANLTFDTAAAYATPRRLTLVVDGLPLQQPDLSEEKKGPKVGAPEQAVQGFMKANGLTSLDDAEVRETPKGDFYFAVRHIAGRATVAVLPKLLAKAFGDLPWPKSMRWADDSRRWVRPLHSILALFDGKALDGSFEMAEGRLVAFGDSTEGHRFLAPQRFAVSDFADYRDKLRSAKVVLDADERRSLIAEQATALAAAEGVTLKGDPGLLDEVAGLVEWPQVLMGRIDEAFMTLPGEVLSTSMRSHQKYFSTETADGNLADRFVFVANMEAEPGSDRAETIVSGNERVLKPRLADARFFYDQDRQQPLSARVPTLKDIVFHAKLGTVADKVSRLQSLAVAISEFVPGAERDEARSAARLCKADLVTGMVGEFPELQGIMGRYYALNDGETPAAAEAVAEHYQPLGPNDACPSAPVSICVALADKIDTLVGFWMIDEKPTGSKDPYALRRAALGIIRLVVENKLRLNLTQIFAVAQTEYSSLSAAPVADDLLTFLADRLKVVLRDQGVRHDLITAVLARGGEDDLVRLLARVEALKSFLDSDDGANLLVAYRRAANIVRIEEKKDKRRYDGQVKAEIADQPEEGQLAKLLTEAAGGAKDALGGEDFTTAMQTMAQLRQPVDAFFDKVTVNAEDAALRENRLNLLSAIGATLSEVADFSKIES</sequence>
<dbReference type="InterPro" id="IPR008909">
    <property type="entry name" value="DALR_anticod-bd"/>
</dbReference>
<comment type="subunit">
    <text evidence="3 11">Tetramer of two alpha and two beta subunits.</text>
</comment>
<dbReference type="Pfam" id="PF05746">
    <property type="entry name" value="DALR_1"/>
    <property type="match status" value="1"/>
</dbReference>
<evidence type="ECO:0000256" key="4">
    <source>
        <dbReference type="ARBA" id="ARBA00022490"/>
    </source>
</evidence>
<evidence type="ECO:0000256" key="11">
    <source>
        <dbReference type="HAMAP-Rule" id="MF_00255"/>
    </source>
</evidence>
<dbReference type="SUPFAM" id="SSF109604">
    <property type="entry name" value="HD-domain/PDEase-like"/>
    <property type="match status" value="1"/>
</dbReference>
<dbReference type="GO" id="GO:0004814">
    <property type="term" value="F:arginine-tRNA ligase activity"/>
    <property type="evidence" value="ECO:0007669"/>
    <property type="project" value="InterPro"/>
</dbReference>
<evidence type="ECO:0000256" key="3">
    <source>
        <dbReference type="ARBA" id="ARBA00011209"/>
    </source>
</evidence>
<evidence type="ECO:0000313" key="14">
    <source>
        <dbReference type="Proteomes" id="UP000761264"/>
    </source>
</evidence>
<keyword evidence="8 11" id="KW-0648">Protein biosynthesis</keyword>
<keyword evidence="7 11" id="KW-0067">ATP-binding</keyword>
<dbReference type="HAMAP" id="MF_00255">
    <property type="entry name" value="Gly_tRNA_synth_beta"/>
    <property type="match status" value="1"/>
</dbReference>
<evidence type="ECO:0000256" key="7">
    <source>
        <dbReference type="ARBA" id="ARBA00022840"/>
    </source>
</evidence>
<dbReference type="PANTHER" id="PTHR30075">
    <property type="entry name" value="GLYCYL-TRNA SYNTHETASE"/>
    <property type="match status" value="1"/>
</dbReference>
<evidence type="ECO:0000256" key="5">
    <source>
        <dbReference type="ARBA" id="ARBA00022598"/>
    </source>
</evidence>
<evidence type="ECO:0000256" key="9">
    <source>
        <dbReference type="ARBA" id="ARBA00023146"/>
    </source>
</evidence>
<evidence type="ECO:0000259" key="12">
    <source>
        <dbReference type="Pfam" id="PF05746"/>
    </source>
</evidence>
<dbReference type="GO" id="GO:0004820">
    <property type="term" value="F:glycine-tRNA ligase activity"/>
    <property type="evidence" value="ECO:0007669"/>
    <property type="project" value="UniProtKB-UniRule"/>
</dbReference>
<evidence type="ECO:0000256" key="8">
    <source>
        <dbReference type="ARBA" id="ARBA00022917"/>
    </source>
</evidence>
<evidence type="ECO:0000313" key="13">
    <source>
        <dbReference type="EMBL" id="NIA70221.1"/>
    </source>
</evidence>
<evidence type="ECO:0000256" key="1">
    <source>
        <dbReference type="ARBA" id="ARBA00004496"/>
    </source>
</evidence>